<dbReference type="InterPro" id="IPR041371">
    <property type="entry name" value="GH92_N"/>
</dbReference>
<dbReference type="Proteomes" id="UP000188342">
    <property type="component" value="Unassembled WGS sequence"/>
</dbReference>
<keyword evidence="4" id="KW-1185">Reference proteome</keyword>
<dbReference type="PANTHER" id="PTHR12143:SF39">
    <property type="entry name" value="SECRETED PROTEIN"/>
    <property type="match status" value="1"/>
</dbReference>
<evidence type="ECO:0000259" key="2">
    <source>
        <dbReference type="Pfam" id="PF17678"/>
    </source>
</evidence>
<dbReference type="EMBL" id="FUKQ01000032">
    <property type="protein sequence ID" value="SJN32097.1"/>
    <property type="molecule type" value="Genomic_DNA"/>
</dbReference>
<feature type="region of interest" description="Disordered" evidence="1">
    <location>
        <begin position="130"/>
        <end position="158"/>
    </location>
</feature>
<gene>
    <name evidence="3" type="ORF">FM114_07865</name>
</gene>
<name>A0A1R4JJA9_9ACTN</name>
<reference evidence="3 4" key="1">
    <citation type="submission" date="2017-02" db="EMBL/GenBank/DDBJ databases">
        <authorList>
            <person name="Peterson S.W."/>
        </authorList>
    </citation>
    <scope>NUCLEOTIDE SEQUENCE [LARGE SCALE GENOMIC DNA]</scope>
    <source>
        <strain evidence="3 4">LSP_Lj1</strain>
    </source>
</reference>
<evidence type="ECO:0000256" key="1">
    <source>
        <dbReference type="SAM" id="MobiDB-lite"/>
    </source>
</evidence>
<evidence type="ECO:0000313" key="4">
    <source>
        <dbReference type="Proteomes" id="UP000188342"/>
    </source>
</evidence>
<dbReference type="GO" id="GO:0006516">
    <property type="term" value="P:glycoprotein catabolic process"/>
    <property type="evidence" value="ECO:0007669"/>
    <property type="project" value="TreeGrafter"/>
</dbReference>
<accession>A0A1R4JJA9</accession>
<dbReference type="InterPro" id="IPR014718">
    <property type="entry name" value="GH-type_carb-bd"/>
</dbReference>
<organism evidence="3 4">
    <name type="scientific">Luteococcus japonicus LSP_Lj1</name>
    <dbReference type="NCBI Taxonomy" id="1255658"/>
    <lineage>
        <taxon>Bacteria</taxon>
        <taxon>Bacillati</taxon>
        <taxon>Actinomycetota</taxon>
        <taxon>Actinomycetes</taxon>
        <taxon>Propionibacteriales</taxon>
        <taxon>Propionibacteriaceae</taxon>
        <taxon>Luteococcus</taxon>
    </lineage>
</organism>
<feature type="domain" description="Glycosyl hydrolase family 92 N-terminal" evidence="2">
    <location>
        <begin position="1"/>
        <end position="154"/>
    </location>
</feature>
<dbReference type="AlphaFoldDB" id="A0A1R4JJA9"/>
<dbReference type="GO" id="GO:0030246">
    <property type="term" value="F:carbohydrate binding"/>
    <property type="evidence" value="ECO:0007669"/>
    <property type="project" value="InterPro"/>
</dbReference>
<feature type="compositionally biased region" description="Polar residues" evidence="1">
    <location>
        <begin position="7"/>
        <end position="21"/>
    </location>
</feature>
<evidence type="ECO:0000313" key="3">
    <source>
        <dbReference type="EMBL" id="SJN32097.1"/>
    </source>
</evidence>
<dbReference type="STRING" id="1255658.FM114_07865"/>
<feature type="region of interest" description="Disordered" evidence="1">
    <location>
        <begin position="1"/>
        <end position="24"/>
    </location>
</feature>
<protein>
    <submittedName>
        <fullName evidence="3">Alpha-1,2-mannosidase</fullName>
    </submittedName>
</protein>
<dbReference type="Pfam" id="PF17678">
    <property type="entry name" value="Glyco_hydro_92N"/>
    <property type="match status" value="1"/>
</dbReference>
<dbReference type="Gene3D" id="2.70.98.10">
    <property type="match status" value="1"/>
</dbReference>
<dbReference type="InterPro" id="IPR050883">
    <property type="entry name" value="PNGase"/>
</dbReference>
<dbReference type="GO" id="GO:0005829">
    <property type="term" value="C:cytosol"/>
    <property type="evidence" value="ECO:0007669"/>
    <property type="project" value="TreeGrafter"/>
</dbReference>
<proteinExistence type="predicted"/>
<dbReference type="PANTHER" id="PTHR12143">
    <property type="entry name" value="PEPTIDE N-GLYCANASE PNGASE -RELATED"/>
    <property type="match status" value="1"/>
</dbReference>
<dbReference type="GO" id="GO:0000224">
    <property type="term" value="F:peptide-N4-(N-acetyl-beta-glucosaminyl)asparagine amidase activity"/>
    <property type="evidence" value="ECO:0007669"/>
    <property type="project" value="TreeGrafter"/>
</dbReference>
<sequence length="158" mass="16745">MPFGMLSFSSTSTKGDQTNTGAAGGYQYDTTRIRGFALTHVNGAGCHPGAMGDVPIMPMSGEVTSSPSADTKDEVFASDFSHADEQATPGRYSLKLANGTATDFAATTRAGVGTFSFPKEKQANLLFRTSNSLNGSEDAEISIDRDRRTVPGGRRRPR</sequence>